<dbReference type="Proteomes" id="UP000617734">
    <property type="component" value="Unassembled WGS sequence"/>
</dbReference>
<reference evidence="1" key="1">
    <citation type="journal article" date="2014" name="Int. J. Syst. Evol. Microbiol.">
        <title>Complete genome sequence of Corynebacterium casei LMG S-19264T (=DSM 44701T), isolated from a smear-ripened cheese.</title>
        <authorList>
            <consortium name="US DOE Joint Genome Institute (JGI-PGF)"/>
            <person name="Walter F."/>
            <person name="Albersmeier A."/>
            <person name="Kalinowski J."/>
            <person name="Ruckert C."/>
        </authorList>
    </citation>
    <scope>NUCLEOTIDE SEQUENCE</scope>
    <source>
        <strain evidence="1">JCM 4646</strain>
    </source>
</reference>
<evidence type="ECO:0000313" key="1">
    <source>
        <dbReference type="EMBL" id="GHH81921.1"/>
    </source>
</evidence>
<dbReference type="SUPFAM" id="SSF52540">
    <property type="entry name" value="P-loop containing nucleoside triphosphate hydrolases"/>
    <property type="match status" value="1"/>
</dbReference>
<proteinExistence type="predicted"/>
<gene>
    <name evidence="1" type="ORF">GCM10018781_65550</name>
</gene>
<dbReference type="EMBL" id="BNBO01000055">
    <property type="protein sequence ID" value="GHH81921.1"/>
    <property type="molecule type" value="Genomic_DNA"/>
</dbReference>
<accession>A0A919GCE8</accession>
<dbReference type="InterPro" id="IPR027417">
    <property type="entry name" value="P-loop_NTPase"/>
</dbReference>
<reference evidence="1" key="2">
    <citation type="submission" date="2020-09" db="EMBL/GenBank/DDBJ databases">
        <authorList>
            <person name="Sun Q."/>
            <person name="Ohkuma M."/>
        </authorList>
    </citation>
    <scope>NUCLEOTIDE SEQUENCE</scope>
    <source>
        <strain evidence="1">JCM 4646</strain>
    </source>
</reference>
<comment type="caution">
    <text evidence="1">The sequence shown here is derived from an EMBL/GenBank/DDBJ whole genome shotgun (WGS) entry which is preliminary data.</text>
</comment>
<keyword evidence="2" id="KW-1185">Reference proteome</keyword>
<dbReference type="RefSeq" id="WP_190214548.1">
    <property type="nucleotide sequence ID" value="NZ_BNBO01000055.1"/>
</dbReference>
<protein>
    <submittedName>
        <fullName evidence="1">Uncharacterized protein</fullName>
    </submittedName>
</protein>
<dbReference type="AlphaFoldDB" id="A0A919GCE8"/>
<name>A0A919GCE8_9ACTN</name>
<sequence length="386" mass="42221">MESVTTDADAGPVFRIGMLGPSRVGKTSLVVSLLTDSERLLGGTPVVLRAADSSTRARLRLRRQELDGGLLAKKFDTAVMRGSENLTYFELDLKAGQATDGIRFSLLDFPGAWMSEHERRGSEEVRQWDECRDFLVGSNILIVPIDATVLMEADQAAHWQSVPAVLETLAVQEIAESWAGYRNLAPDEPALVVLAPVKCESYFADNGGYRDDSQLLRERVLDVYERTVELIRLNAPHAQIRYCPVDTLGCVELVKVEWEPSADDPGVQRPRGTFAVRGKGKISIAGADDILGAVCSLLVEAQRKVTTGLAAGHIASAQDMEVRGRELKRGFFRHVLNTLNGNIRANELERSGELGKARALRAQAQQLQDAVEMIAGRASSGRSKVL</sequence>
<evidence type="ECO:0000313" key="2">
    <source>
        <dbReference type="Proteomes" id="UP000617734"/>
    </source>
</evidence>
<dbReference type="GeneID" id="95356842"/>
<organism evidence="1 2">
    <name type="scientific">Kitasatospora indigofera</name>
    <dbReference type="NCBI Taxonomy" id="67307"/>
    <lineage>
        <taxon>Bacteria</taxon>
        <taxon>Bacillati</taxon>
        <taxon>Actinomycetota</taxon>
        <taxon>Actinomycetes</taxon>
        <taxon>Kitasatosporales</taxon>
        <taxon>Streptomycetaceae</taxon>
        <taxon>Kitasatospora</taxon>
    </lineage>
</organism>